<evidence type="ECO:0000313" key="2">
    <source>
        <dbReference type="EMBL" id="CUS04040.2"/>
    </source>
</evidence>
<accession>A0A160T5N7</accession>
<sequence length="96" mass="10457">MKRFYRWLFILLLILTLAGAVLAQVSPYFDVGWHVLSGGGGSRGSAGYQIDDTLGQWSGGLSNSAHYQLTTGFWHTSGVIVKTQLIYAPVVINSQP</sequence>
<dbReference type="AlphaFoldDB" id="A0A160T5N7"/>
<protein>
    <submittedName>
        <fullName evidence="2">Uncharacterized protein</fullName>
    </submittedName>
</protein>
<proteinExistence type="predicted"/>
<feature type="signal peptide" evidence="1">
    <location>
        <begin position="1"/>
        <end position="23"/>
    </location>
</feature>
<organism evidence="2 3">
    <name type="scientific">Candidatus Promineifilum breve</name>
    <dbReference type="NCBI Taxonomy" id="1806508"/>
    <lineage>
        <taxon>Bacteria</taxon>
        <taxon>Bacillati</taxon>
        <taxon>Chloroflexota</taxon>
        <taxon>Ardenticatenia</taxon>
        <taxon>Candidatus Promineifilales</taxon>
        <taxon>Candidatus Promineifilaceae</taxon>
        <taxon>Candidatus Promineifilum</taxon>
    </lineage>
</organism>
<keyword evidence="3" id="KW-1185">Reference proteome</keyword>
<dbReference type="EMBL" id="LN890655">
    <property type="protein sequence ID" value="CUS04040.2"/>
    <property type="molecule type" value="Genomic_DNA"/>
</dbReference>
<keyword evidence="1" id="KW-0732">Signal</keyword>
<dbReference type="RefSeq" id="WP_095043442.1">
    <property type="nucleotide sequence ID" value="NZ_LN890655.1"/>
</dbReference>
<dbReference type="Proteomes" id="UP000215027">
    <property type="component" value="Chromosome I"/>
</dbReference>
<dbReference type="KEGG" id="pbf:CFX0092_A2162"/>
<gene>
    <name evidence="2" type="ORF">CFX0092_A2162</name>
</gene>
<evidence type="ECO:0000256" key="1">
    <source>
        <dbReference type="SAM" id="SignalP"/>
    </source>
</evidence>
<feature type="chain" id="PRO_5008240592" evidence="1">
    <location>
        <begin position="24"/>
        <end position="96"/>
    </location>
</feature>
<evidence type="ECO:0000313" key="3">
    <source>
        <dbReference type="Proteomes" id="UP000215027"/>
    </source>
</evidence>
<reference evidence="2" key="1">
    <citation type="submission" date="2016-01" db="EMBL/GenBank/DDBJ databases">
        <authorList>
            <person name="Mcilroy J.S."/>
            <person name="Karst M S."/>
            <person name="Albertsen M."/>
        </authorList>
    </citation>
    <scope>NUCLEOTIDE SEQUENCE</scope>
    <source>
        <strain evidence="2">Cfx-K</strain>
    </source>
</reference>
<name>A0A160T5N7_9CHLR</name>